<accession>A0A507AV43</accession>
<evidence type="ECO:0000313" key="3">
    <source>
        <dbReference type="EMBL" id="TPX08100.1"/>
    </source>
</evidence>
<evidence type="ECO:0000256" key="1">
    <source>
        <dbReference type="SAM" id="MobiDB-lite"/>
    </source>
</evidence>
<proteinExistence type="predicted"/>
<dbReference type="Proteomes" id="UP000319257">
    <property type="component" value="Unassembled WGS sequence"/>
</dbReference>
<organism evidence="3 4">
    <name type="scientific">Thyridium curvatum</name>
    <dbReference type="NCBI Taxonomy" id="1093900"/>
    <lineage>
        <taxon>Eukaryota</taxon>
        <taxon>Fungi</taxon>
        <taxon>Dikarya</taxon>
        <taxon>Ascomycota</taxon>
        <taxon>Pezizomycotina</taxon>
        <taxon>Sordariomycetes</taxon>
        <taxon>Sordariomycetidae</taxon>
        <taxon>Thyridiales</taxon>
        <taxon>Thyridiaceae</taxon>
        <taxon>Thyridium</taxon>
    </lineage>
</organism>
<protein>
    <submittedName>
        <fullName evidence="3">Uncharacterized protein</fullName>
    </submittedName>
</protein>
<evidence type="ECO:0000313" key="4">
    <source>
        <dbReference type="Proteomes" id="UP000319257"/>
    </source>
</evidence>
<dbReference type="AlphaFoldDB" id="A0A507AV43"/>
<name>A0A507AV43_9PEZI</name>
<gene>
    <name evidence="3" type="ORF">E0L32_010167</name>
</gene>
<feature type="chain" id="PRO_5021225434" evidence="2">
    <location>
        <begin position="25"/>
        <end position="203"/>
    </location>
</feature>
<feature type="compositionally biased region" description="Gly residues" evidence="1">
    <location>
        <begin position="112"/>
        <end position="121"/>
    </location>
</feature>
<keyword evidence="4" id="KW-1185">Reference proteome</keyword>
<evidence type="ECO:0000256" key="2">
    <source>
        <dbReference type="SAM" id="SignalP"/>
    </source>
</evidence>
<sequence>MKTFFIATVLPAFVLGLGLREVDAVNPDCTTTVTFPPLVISTPPSGPPVRTYTITWSEPPQACVVIEACPDPHAQTKPATGLPTDLATATVVCQGPAGTSTLSKPITIPTGAPGGSGGPSPGGNPANPQSPANPGAPGAPAAPGPKPTQNSAAPNGGDSTSPAVVPGSSTTPATVVTAGTSPLRATYLGSSIAVVLVLGNFFL</sequence>
<comment type="caution">
    <text evidence="3">The sequence shown here is derived from an EMBL/GenBank/DDBJ whole genome shotgun (WGS) entry which is preliminary data.</text>
</comment>
<feature type="compositionally biased region" description="Low complexity" evidence="1">
    <location>
        <begin position="123"/>
        <end position="139"/>
    </location>
</feature>
<dbReference type="GeneID" id="41977614"/>
<feature type="region of interest" description="Disordered" evidence="1">
    <location>
        <begin position="98"/>
        <end position="171"/>
    </location>
</feature>
<dbReference type="RefSeq" id="XP_030989811.1">
    <property type="nucleotide sequence ID" value="XM_031132755.1"/>
</dbReference>
<keyword evidence="2" id="KW-0732">Signal</keyword>
<feature type="compositionally biased region" description="Polar residues" evidence="1">
    <location>
        <begin position="147"/>
        <end position="171"/>
    </location>
</feature>
<dbReference type="InParanoid" id="A0A507AV43"/>
<reference evidence="3 4" key="1">
    <citation type="submission" date="2019-06" db="EMBL/GenBank/DDBJ databases">
        <title>Draft genome sequence of the filamentous fungus Phialemoniopsis curvata isolated from diesel fuel.</title>
        <authorList>
            <person name="Varaljay V.A."/>
            <person name="Lyon W.J."/>
            <person name="Crouch A.L."/>
            <person name="Drake C.E."/>
            <person name="Hollomon J.M."/>
            <person name="Nadeau L.J."/>
            <person name="Nunn H.S."/>
            <person name="Stevenson B.S."/>
            <person name="Bojanowski C.L."/>
            <person name="Crookes-Goodson W.J."/>
        </authorList>
    </citation>
    <scope>NUCLEOTIDE SEQUENCE [LARGE SCALE GENOMIC DNA]</scope>
    <source>
        <strain evidence="3 4">D216</strain>
    </source>
</reference>
<dbReference type="EMBL" id="SKBQ01000080">
    <property type="protein sequence ID" value="TPX08100.1"/>
    <property type="molecule type" value="Genomic_DNA"/>
</dbReference>
<feature type="signal peptide" evidence="2">
    <location>
        <begin position="1"/>
        <end position="24"/>
    </location>
</feature>